<evidence type="ECO:0008006" key="4">
    <source>
        <dbReference type="Google" id="ProtNLM"/>
    </source>
</evidence>
<keyword evidence="1" id="KW-0812">Transmembrane</keyword>
<evidence type="ECO:0000256" key="1">
    <source>
        <dbReference type="SAM" id="Phobius"/>
    </source>
</evidence>
<dbReference type="RefSeq" id="WP_062481020.1">
    <property type="nucleotide sequence ID" value="NZ_CP013650.1"/>
</dbReference>
<dbReference type="OrthoDB" id="8562850at2"/>
<feature type="transmembrane region" description="Helical" evidence="1">
    <location>
        <begin position="105"/>
        <end position="127"/>
    </location>
</feature>
<dbReference type="EMBL" id="CP013650">
    <property type="protein sequence ID" value="ALS99115.1"/>
    <property type="molecule type" value="Genomic_DNA"/>
</dbReference>
<keyword evidence="1" id="KW-0472">Membrane</keyword>
<name>A0A0U2QNF5_9ALTE</name>
<organism evidence="2 3">
    <name type="scientific">Lacimicrobium alkaliphilum</name>
    <dbReference type="NCBI Taxonomy" id="1526571"/>
    <lineage>
        <taxon>Bacteria</taxon>
        <taxon>Pseudomonadati</taxon>
        <taxon>Pseudomonadota</taxon>
        <taxon>Gammaproteobacteria</taxon>
        <taxon>Alteromonadales</taxon>
        <taxon>Alteromonadaceae</taxon>
        <taxon>Lacimicrobium</taxon>
    </lineage>
</organism>
<evidence type="ECO:0000313" key="3">
    <source>
        <dbReference type="Proteomes" id="UP000068447"/>
    </source>
</evidence>
<dbReference type="AlphaFoldDB" id="A0A0U2QNF5"/>
<accession>A0A0U2QNF5</accession>
<reference evidence="2 3" key="1">
    <citation type="submission" date="2015-12" db="EMBL/GenBank/DDBJ databases">
        <title>Complete genome of Lacimicrobium alkaliphilum KCTC 32984.</title>
        <authorList>
            <person name="Kim S.-G."/>
            <person name="Lee Y.-J."/>
        </authorList>
    </citation>
    <scope>NUCLEOTIDE SEQUENCE [LARGE SCALE GENOMIC DNA]</scope>
    <source>
        <strain evidence="2 3">YelD216</strain>
    </source>
</reference>
<keyword evidence="3" id="KW-1185">Reference proteome</keyword>
<gene>
    <name evidence="2" type="ORF">AT746_13135</name>
</gene>
<dbReference type="Proteomes" id="UP000068447">
    <property type="component" value="Chromosome"/>
</dbReference>
<evidence type="ECO:0000313" key="2">
    <source>
        <dbReference type="EMBL" id="ALS99115.1"/>
    </source>
</evidence>
<dbReference type="KEGG" id="lal:AT746_13135"/>
<sequence length="173" mass="18882">MTLKRQIIDEAYPTKVSAIYENQQAAETTAENLVNEAGFVPDQIEVVHPDDSELSQKLEPERGGIKRTLLKSHLILGGGFFILGILIAAYLSAYGPPLMSSSPLMTFIAFGIMGLFAGLLLAGLISIRPDHDVLINKTRGAAKEGKWVVIVHCKNEEEKEKAKTFVNTSAETL</sequence>
<keyword evidence="1" id="KW-1133">Transmembrane helix</keyword>
<feature type="transmembrane region" description="Helical" evidence="1">
    <location>
        <begin position="74"/>
        <end position="93"/>
    </location>
</feature>
<proteinExistence type="predicted"/>
<protein>
    <recommendedName>
        <fullName evidence="4">Riboflavin biosynthesis protein RibA</fullName>
    </recommendedName>
</protein>